<feature type="domain" description="Stealth protein CR3 conserved region 3" evidence="7">
    <location>
        <begin position="420"/>
        <end position="466"/>
    </location>
</feature>
<dbReference type="PANTHER" id="PTHR24045:SF0">
    <property type="entry name" value="N-ACETYLGLUCOSAMINE-1-PHOSPHOTRANSFERASE SUBUNITS ALPHA_BETA"/>
    <property type="match status" value="1"/>
</dbReference>
<keyword evidence="2 9" id="KW-0808">Transferase</keyword>
<proteinExistence type="inferred from homology"/>
<dbReference type="GO" id="GO:0016772">
    <property type="term" value="F:transferase activity, transferring phosphorus-containing groups"/>
    <property type="evidence" value="ECO:0007669"/>
    <property type="project" value="InterPro"/>
</dbReference>
<comment type="similarity">
    <text evidence="1">Belongs to the stealth family.</text>
</comment>
<evidence type="ECO:0000256" key="4">
    <source>
        <dbReference type="SAM" id="MobiDB-lite"/>
    </source>
</evidence>
<gene>
    <name evidence="9" type="ORF">EAO74_18895</name>
</gene>
<dbReference type="EMBL" id="RDBM01000035">
    <property type="protein sequence ID" value="TXS28009.1"/>
    <property type="molecule type" value="Genomic_DNA"/>
</dbReference>
<keyword evidence="3" id="KW-0270">Exopolysaccharide synthesis</keyword>
<evidence type="ECO:0000256" key="2">
    <source>
        <dbReference type="ARBA" id="ARBA00022679"/>
    </source>
</evidence>
<dbReference type="InterPro" id="IPR031357">
    <property type="entry name" value="Stealth_CR3"/>
</dbReference>
<evidence type="ECO:0000259" key="5">
    <source>
        <dbReference type="Pfam" id="PF11380"/>
    </source>
</evidence>
<comment type="caution">
    <text evidence="9">The sequence shown here is derived from an EMBL/GenBank/DDBJ whole genome shotgun (WGS) entry which is preliminary data.</text>
</comment>
<sequence length="545" mass="62242">MIHPINATAERPNRALPAGMHEIPVGMHRRLAHVQPGLTPLAVRAQHLQLVSTALTQAGVEHFVVPGTEDTSSAIGVRDTQRGRVAQTLRSLFSRSPGYIQRRVPVQRTSELLHLGARESSWQGLETVDVLRAIWFQADLSGELVYGVEYGCDIEFWREEEGRLLPPRINRGASFLLPEGEMTLVSPHRFSRLAPPLRTEQAPRQRRWGRKPEPAGLPTRREFVCTGPDEITFPIDVVYTWVDSDDPAWQRRRAEASGDVFHEESASAGRYINRDELLYSMRSLHMYAPWVRHIFLVTDDQVPHWLDESAEGITVVSHREIFRETDRLPVFNSHAISAQLHRVPGLSEHFIHFNDDVFVGRPITPHEFFLPNGASKYYPDTVRIPMGPVRPDDLPHEVARKNVRALLEERFGRTIIDAMKHTPVPLRRSVLEEMEREYAEVFRATAAARFRSGTDIDVGTCMYPYYSYFTGRGVPDSIPYAYLHLSMVQLSKKLDRLLKRRDAAVFCVNDSFTTEDDVADQEALIHPFFEAYFPLPSPYEKPAQR</sequence>
<dbReference type="Pfam" id="PF17101">
    <property type="entry name" value="Stealth_CR1"/>
    <property type="match status" value="1"/>
</dbReference>
<feature type="domain" description="Stealth protein CR2 conserved region 2" evidence="5">
    <location>
        <begin position="270"/>
        <end position="375"/>
    </location>
</feature>
<protein>
    <submittedName>
        <fullName evidence="9">Sugar phosphotransferase</fullName>
    </submittedName>
</protein>
<dbReference type="Pfam" id="PF17102">
    <property type="entry name" value="Stealth_CR3"/>
    <property type="match status" value="1"/>
</dbReference>
<evidence type="ECO:0000259" key="8">
    <source>
        <dbReference type="Pfam" id="PF17103"/>
    </source>
</evidence>
<dbReference type="InterPro" id="IPR021520">
    <property type="entry name" value="Stealth_CR2"/>
</dbReference>
<evidence type="ECO:0000259" key="6">
    <source>
        <dbReference type="Pfam" id="PF17101"/>
    </source>
</evidence>
<dbReference type="Pfam" id="PF11380">
    <property type="entry name" value="Stealth_CR2"/>
    <property type="match status" value="1"/>
</dbReference>
<feature type="domain" description="Stealth protein CR4 conserved region 4" evidence="8">
    <location>
        <begin position="495"/>
        <end position="544"/>
    </location>
</feature>
<feature type="region of interest" description="Disordered" evidence="4">
    <location>
        <begin position="201"/>
        <end position="221"/>
    </location>
</feature>
<dbReference type="GO" id="GO:0000271">
    <property type="term" value="P:polysaccharide biosynthetic process"/>
    <property type="evidence" value="ECO:0007669"/>
    <property type="project" value="UniProtKB-KW"/>
</dbReference>
<evidence type="ECO:0000256" key="3">
    <source>
        <dbReference type="ARBA" id="ARBA00023169"/>
    </source>
</evidence>
<dbReference type="InterPro" id="IPR047141">
    <property type="entry name" value="Stealth"/>
</dbReference>
<dbReference type="InterPro" id="IPR031358">
    <property type="entry name" value="Stealth_CR1"/>
</dbReference>
<evidence type="ECO:0000313" key="9">
    <source>
        <dbReference type="EMBL" id="TXS28009.1"/>
    </source>
</evidence>
<evidence type="ECO:0000259" key="7">
    <source>
        <dbReference type="Pfam" id="PF17102"/>
    </source>
</evidence>
<dbReference type="Pfam" id="PF17103">
    <property type="entry name" value="Stealth_CR4"/>
    <property type="match status" value="1"/>
</dbReference>
<name>A0A652KWI1_9ACTN</name>
<dbReference type="AlphaFoldDB" id="A0A652KWI1"/>
<dbReference type="RefSeq" id="WP_147984161.1">
    <property type="nucleotide sequence ID" value="NZ_RDBM01000035.1"/>
</dbReference>
<dbReference type="InterPro" id="IPR031356">
    <property type="entry name" value="Stealth_CR4"/>
</dbReference>
<organism evidence="9">
    <name type="scientific">Streptomyces sp. gb1(2016)</name>
    <dbReference type="NCBI Taxonomy" id="1828321"/>
    <lineage>
        <taxon>Bacteria</taxon>
        <taxon>Bacillati</taxon>
        <taxon>Actinomycetota</taxon>
        <taxon>Actinomycetes</taxon>
        <taxon>Kitasatosporales</taxon>
        <taxon>Streptomycetaceae</taxon>
        <taxon>Streptomyces</taxon>
    </lineage>
</organism>
<evidence type="ECO:0000256" key="1">
    <source>
        <dbReference type="ARBA" id="ARBA00007583"/>
    </source>
</evidence>
<accession>A0A652KWI1</accession>
<reference evidence="9" key="1">
    <citation type="submission" date="2018-10" db="EMBL/GenBank/DDBJ databases">
        <authorList>
            <person name="Hariharan J."/>
            <person name="Choudoir M.J."/>
            <person name="Diebold P."/>
            <person name="Panke-Buisse K."/>
            <person name="Campbell A.N."/>
            <person name="Buckley D.H."/>
        </authorList>
    </citation>
    <scope>NUCLEOTIDE SEQUENCE</scope>
    <source>
        <strain evidence="9">Gb1</strain>
    </source>
</reference>
<dbReference type="PANTHER" id="PTHR24045">
    <property type="match status" value="1"/>
</dbReference>
<feature type="domain" description="Stealth protein CR1 conserved region 1" evidence="6">
    <location>
        <begin position="233"/>
        <end position="258"/>
    </location>
</feature>